<dbReference type="PROSITE" id="PS50005">
    <property type="entry name" value="TPR"/>
    <property type="match status" value="6"/>
</dbReference>
<dbReference type="AlphaFoldDB" id="A0A1Z4N8M6"/>
<dbReference type="InterPro" id="IPR019734">
    <property type="entry name" value="TPR_rpt"/>
</dbReference>
<dbReference type="SUPFAM" id="SSF48452">
    <property type="entry name" value="TPR-like"/>
    <property type="match status" value="2"/>
</dbReference>
<feature type="repeat" description="TPR" evidence="3">
    <location>
        <begin position="432"/>
        <end position="465"/>
    </location>
</feature>
<dbReference type="Pfam" id="PF13181">
    <property type="entry name" value="TPR_8"/>
    <property type="match status" value="1"/>
</dbReference>
<feature type="compositionally biased region" description="Low complexity" evidence="4">
    <location>
        <begin position="230"/>
        <end position="239"/>
    </location>
</feature>
<dbReference type="InterPro" id="IPR011990">
    <property type="entry name" value="TPR-like_helical_dom_sf"/>
</dbReference>
<evidence type="ECO:0000313" key="6">
    <source>
        <dbReference type="Proteomes" id="UP000218785"/>
    </source>
</evidence>
<dbReference type="KEGG" id="ttq:NIES37_60810"/>
<feature type="repeat" description="TPR" evidence="3">
    <location>
        <begin position="398"/>
        <end position="431"/>
    </location>
</feature>
<name>A0A1Z4N8M6_9CYAN</name>
<dbReference type="PANTHER" id="PTHR44858">
    <property type="entry name" value="TETRATRICOPEPTIDE REPEAT PROTEIN 6"/>
    <property type="match status" value="1"/>
</dbReference>
<evidence type="ECO:0000256" key="1">
    <source>
        <dbReference type="ARBA" id="ARBA00022737"/>
    </source>
</evidence>
<feature type="repeat" description="TPR" evidence="3">
    <location>
        <begin position="315"/>
        <end position="348"/>
    </location>
</feature>
<dbReference type="EMBL" id="AP018248">
    <property type="protein sequence ID" value="BAZ02073.1"/>
    <property type="molecule type" value="Genomic_DNA"/>
</dbReference>
<organism evidence="5 6">
    <name type="scientific">Tolypothrix tenuis PCC 7101</name>
    <dbReference type="NCBI Taxonomy" id="231146"/>
    <lineage>
        <taxon>Bacteria</taxon>
        <taxon>Bacillati</taxon>
        <taxon>Cyanobacteriota</taxon>
        <taxon>Cyanophyceae</taxon>
        <taxon>Nostocales</taxon>
        <taxon>Tolypothrichaceae</taxon>
        <taxon>Tolypothrix</taxon>
    </lineage>
</organism>
<dbReference type="Pfam" id="PF13432">
    <property type="entry name" value="TPR_16"/>
    <property type="match status" value="1"/>
</dbReference>
<feature type="repeat" description="TPR" evidence="3">
    <location>
        <begin position="243"/>
        <end position="276"/>
    </location>
</feature>
<dbReference type="Gene3D" id="1.25.40.10">
    <property type="entry name" value="Tetratricopeptide repeat domain"/>
    <property type="match status" value="4"/>
</dbReference>
<dbReference type="Pfam" id="PF00515">
    <property type="entry name" value="TPR_1"/>
    <property type="match status" value="1"/>
</dbReference>
<dbReference type="GO" id="GO:0009279">
    <property type="term" value="C:cell outer membrane"/>
    <property type="evidence" value="ECO:0007669"/>
    <property type="project" value="TreeGrafter"/>
</dbReference>
<dbReference type="PANTHER" id="PTHR44858:SF1">
    <property type="entry name" value="UDP-N-ACETYLGLUCOSAMINE--PEPTIDE N-ACETYLGLUCOSAMINYLTRANSFERASE SPINDLY-RELATED"/>
    <property type="match status" value="1"/>
</dbReference>
<keyword evidence="1" id="KW-0677">Repeat</keyword>
<dbReference type="SMART" id="SM00028">
    <property type="entry name" value="TPR"/>
    <property type="match status" value="9"/>
</dbReference>
<gene>
    <name evidence="5" type="ORF">NIES37_60810</name>
</gene>
<dbReference type="GO" id="GO:0046813">
    <property type="term" value="P:receptor-mediated virion attachment to host cell"/>
    <property type="evidence" value="ECO:0007669"/>
    <property type="project" value="TreeGrafter"/>
</dbReference>
<evidence type="ECO:0000256" key="4">
    <source>
        <dbReference type="SAM" id="MobiDB-lite"/>
    </source>
</evidence>
<sequence length="625" mass="70221">MRIHHIRKFFFYPFCIGIAVFITERANAQRTAVPLDYPPPAAVYNCAGYNPVFPTVAPSSILGEIELDGNGTYSSKSYGEGEYLFEPETSRVRFISGQLSSWVGVWEIRGGDVRIRFPQTPDTPIKPDTSVNDTVCYPEKAKRRAGLTRRQIQKLADRVRKMSGSDAARNLPNNVDLITVLCKDSSFKVDGRVLDANETAMLREELGCTNTPATERQEQTDIPRNATKPSSTAVVSNSTASASNDLLEKGADLFAGGDEPKAIEYFTQAINKNPQNVQAYVFRGAARSITNNYQGAIADYTKVLQIAQLSPEKQTLLHFYRGITYLALREYQKAASDFTQVIQLNSKLNSSYIRKVDFDNFVSDANNLFYIWTLVERNRPIDLIKQYNNLPFRTIFAIYAYAFRGSARSSLNNYQGALSDYTQAIKLDPTFFGAYVSRGSIQSVLNKPQKALADFNQAFRLAPKYSNAYQEQQAYLGRGNTRIVLKDLQGALADANQVIKLNTKYAPGYAFRGAVKRRLKDFQGAIADTNQAIKLNREYPMSYVTRGVSRARLKDFQGALSDLNQAIKLAPKLVNAYYYRGLVRSLQGDKQEAISDYERAVQISPELVKQLDQETFDNYILTARR</sequence>
<keyword evidence="6" id="KW-1185">Reference proteome</keyword>
<feature type="repeat" description="TPR" evidence="3">
    <location>
        <begin position="540"/>
        <end position="573"/>
    </location>
</feature>
<dbReference type="Proteomes" id="UP000218785">
    <property type="component" value="Chromosome"/>
</dbReference>
<dbReference type="InterPro" id="IPR050498">
    <property type="entry name" value="Ycf3"/>
</dbReference>
<protein>
    <submittedName>
        <fullName evidence="5">Uncharacterized protein</fullName>
    </submittedName>
</protein>
<evidence type="ECO:0000256" key="3">
    <source>
        <dbReference type="PROSITE-ProRule" id="PRU00339"/>
    </source>
</evidence>
<feature type="repeat" description="TPR" evidence="3">
    <location>
        <begin position="574"/>
        <end position="607"/>
    </location>
</feature>
<feature type="region of interest" description="Disordered" evidence="4">
    <location>
        <begin position="209"/>
        <end position="239"/>
    </location>
</feature>
<proteinExistence type="predicted"/>
<accession>A0A1Z4N8M6</accession>
<reference evidence="5 6" key="1">
    <citation type="submission" date="2017-06" db="EMBL/GenBank/DDBJ databases">
        <title>Genome sequencing of cyanobaciteial culture collection at National Institute for Environmental Studies (NIES).</title>
        <authorList>
            <person name="Hirose Y."/>
            <person name="Shimura Y."/>
            <person name="Fujisawa T."/>
            <person name="Nakamura Y."/>
            <person name="Kawachi M."/>
        </authorList>
    </citation>
    <scope>NUCLEOTIDE SEQUENCE [LARGE SCALE GENOMIC DNA]</scope>
    <source>
        <strain evidence="5 6">NIES-37</strain>
    </source>
</reference>
<evidence type="ECO:0000256" key="2">
    <source>
        <dbReference type="ARBA" id="ARBA00022803"/>
    </source>
</evidence>
<evidence type="ECO:0000313" key="5">
    <source>
        <dbReference type="EMBL" id="BAZ02073.1"/>
    </source>
</evidence>
<dbReference type="PROSITE" id="PS50293">
    <property type="entry name" value="TPR_REGION"/>
    <property type="match status" value="1"/>
</dbReference>
<keyword evidence="2 3" id="KW-0802">TPR repeat</keyword>